<feature type="binding site" evidence="5">
    <location>
        <position position="276"/>
    </location>
    <ligand>
        <name>S-adenosyl-L-methionine</name>
        <dbReference type="ChEBI" id="CHEBI:59789"/>
    </ligand>
</feature>
<dbReference type="PRINTS" id="PR02008">
    <property type="entry name" value="RCMTFAMILY"/>
</dbReference>
<dbReference type="Gene3D" id="3.40.50.150">
    <property type="entry name" value="Vaccinia Virus protein VP39"/>
    <property type="match status" value="1"/>
</dbReference>
<dbReference type="GO" id="GO:0008173">
    <property type="term" value="F:RNA methyltransferase activity"/>
    <property type="evidence" value="ECO:0007669"/>
    <property type="project" value="InterPro"/>
</dbReference>
<dbReference type="AlphaFoldDB" id="A0A1G9MDC2"/>
<evidence type="ECO:0000256" key="5">
    <source>
        <dbReference type="PROSITE-ProRule" id="PRU01023"/>
    </source>
</evidence>
<dbReference type="InterPro" id="IPR006027">
    <property type="entry name" value="NusB_RsmB_TIM44"/>
</dbReference>
<dbReference type="GO" id="GO:0001510">
    <property type="term" value="P:RNA methylation"/>
    <property type="evidence" value="ECO:0007669"/>
    <property type="project" value="InterPro"/>
</dbReference>
<keyword evidence="4 5" id="KW-0694">RNA-binding</keyword>
<evidence type="ECO:0000313" key="8">
    <source>
        <dbReference type="Proteomes" id="UP000199475"/>
    </source>
</evidence>
<proteinExistence type="inferred from homology"/>
<keyword evidence="3 5" id="KW-0949">S-adenosyl-L-methionine</keyword>
<dbReference type="PROSITE" id="PS51686">
    <property type="entry name" value="SAM_MT_RSMB_NOP"/>
    <property type="match status" value="1"/>
</dbReference>
<dbReference type="SUPFAM" id="SSF48013">
    <property type="entry name" value="NusB-like"/>
    <property type="match status" value="1"/>
</dbReference>
<keyword evidence="8" id="KW-1185">Reference proteome</keyword>
<evidence type="ECO:0000256" key="1">
    <source>
        <dbReference type="ARBA" id="ARBA00022603"/>
    </source>
</evidence>
<dbReference type="InterPro" id="IPR023267">
    <property type="entry name" value="RCMT"/>
</dbReference>
<dbReference type="InterPro" id="IPR001678">
    <property type="entry name" value="MeTrfase_RsmB-F_NOP2_dom"/>
</dbReference>
<dbReference type="PANTHER" id="PTHR22807:SF53">
    <property type="entry name" value="RIBOSOMAL RNA SMALL SUBUNIT METHYLTRANSFERASE B-RELATED"/>
    <property type="match status" value="1"/>
</dbReference>
<keyword evidence="1 5" id="KW-0489">Methyltransferase</keyword>
<feature type="binding site" evidence="5">
    <location>
        <position position="318"/>
    </location>
    <ligand>
        <name>S-adenosyl-L-methionine</name>
        <dbReference type="ChEBI" id="CHEBI:59789"/>
    </ligand>
</feature>
<sequence length="434" mass="45374">MSRAVAFDVLRQVTAEGAYANLALSKRLATAQLPSRDAAFVTELVSGTCRLMGSYDLVIEAAAGRRLGTLQPAVVDVLRLGAHQILSMRIPPHAAVGATVDLAKKRIGARVSGLVNAVLRKIARRSLDEWLADAASGAYELTAAAIRGHHPVWVAEAFADVLPAGELEAALAADNVAPVPTLVVRPGLATVDELGGEPTAYSPFGATVAGAPGDVPAVREGRAGVQDEGSQLVALALSRAAAPAGPWLDVCAGPGGKAALLTGLAREAGTWLLANEVQEHRATLVRGALQAYPDAPVVVADGTRPAWRAGTFARVMADVPCTGLGALRRRPESRWRRSSADVEVLGGLQRGLLDSAIDSVAPGGVVAYATCSPHRAETRDIVASVMGARDDVELLDAPAHLPEVPDAADGDFVQLWPHRHRTDAMFLALIRRTR</sequence>
<feature type="active site" description="Nucleophile" evidence="5">
    <location>
        <position position="371"/>
    </location>
</feature>
<feature type="binding site" evidence="5">
    <location>
        <begin position="251"/>
        <end position="257"/>
    </location>
    <ligand>
        <name>S-adenosyl-L-methionine</name>
        <dbReference type="ChEBI" id="CHEBI:59789"/>
    </ligand>
</feature>
<dbReference type="GO" id="GO:0003723">
    <property type="term" value="F:RNA binding"/>
    <property type="evidence" value="ECO:0007669"/>
    <property type="project" value="UniProtKB-UniRule"/>
</dbReference>
<gene>
    <name evidence="7" type="ORF">SAMN04488242_2544</name>
</gene>
<protein>
    <submittedName>
        <fullName evidence="7">16S rRNA (Cytosine967-C5)-methyltransferase</fullName>
    </submittedName>
</protein>
<dbReference type="Gene3D" id="1.10.940.10">
    <property type="entry name" value="NusB-like"/>
    <property type="match status" value="1"/>
</dbReference>
<comment type="similarity">
    <text evidence="5">Belongs to the class I-like SAM-binding methyltransferase superfamily. RsmB/NOP family.</text>
</comment>
<reference evidence="7 8" key="1">
    <citation type="submission" date="2016-10" db="EMBL/GenBank/DDBJ databases">
        <authorList>
            <person name="de Groot N.N."/>
        </authorList>
    </citation>
    <scope>NUCLEOTIDE SEQUENCE [LARGE SCALE GENOMIC DNA]</scope>
    <source>
        <strain evidence="7 8">CGMCC 1.9159</strain>
    </source>
</reference>
<keyword evidence="2 5" id="KW-0808">Transferase</keyword>
<accession>A0A1G9MDC2</accession>
<name>A0A1G9MDC2_9ACTN</name>
<evidence type="ECO:0000259" key="6">
    <source>
        <dbReference type="PROSITE" id="PS51686"/>
    </source>
</evidence>
<dbReference type="Proteomes" id="UP000199475">
    <property type="component" value="Unassembled WGS sequence"/>
</dbReference>
<feature type="domain" description="SAM-dependent MTase RsmB/NOP-type" evidence="6">
    <location>
        <begin position="142"/>
        <end position="433"/>
    </location>
</feature>
<evidence type="ECO:0000256" key="2">
    <source>
        <dbReference type="ARBA" id="ARBA00022679"/>
    </source>
</evidence>
<dbReference type="Pfam" id="PF01029">
    <property type="entry name" value="NusB"/>
    <property type="match status" value="1"/>
</dbReference>
<dbReference type="STRING" id="686624.SAMN04488242_2544"/>
<organism evidence="7 8">
    <name type="scientific">Tessaracoccus oleiagri</name>
    <dbReference type="NCBI Taxonomy" id="686624"/>
    <lineage>
        <taxon>Bacteria</taxon>
        <taxon>Bacillati</taxon>
        <taxon>Actinomycetota</taxon>
        <taxon>Actinomycetes</taxon>
        <taxon>Propionibacteriales</taxon>
        <taxon>Propionibacteriaceae</taxon>
        <taxon>Tessaracoccus</taxon>
    </lineage>
</organism>
<feature type="binding site" evidence="5">
    <location>
        <position position="301"/>
    </location>
    <ligand>
        <name>S-adenosyl-L-methionine</name>
        <dbReference type="ChEBI" id="CHEBI:59789"/>
    </ligand>
</feature>
<dbReference type="EMBL" id="FNGP01000005">
    <property type="protein sequence ID" value="SDL71917.1"/>
    <property type="molecule type" value="Genomic_DNA"/>
</dbReference>
<evidence type="ECO:0000256" key="4">
    <source>
        <dbReference type="ARBA" id="ARBA00022884"/>
    </source>
</evidence>
<dbReference type="SUPFAM" id="SSF53335">
    <property type="entry name" value="S-adenosyl-L-methionine-dependent methyltransferases"/>
    <property type="match status" value="1"/>
</dbReference>
<evidence type="ECO:0000256" key="3">
    <source>
        <dbReference type="ARBA" id="ARBA00022691"/>
    </source>
</evidence>
<dbReference type="GO" id="GO:0006355">
    <property type="term" value="P:regulation of DNA-templated transcription"/>
    <property type="evidence" value="ECO:0007669"/>
    <property type="project" value="InterPro"/>
</dbReference>
<evidence type="ECO:0000313" key="7">
    <source>
        <dbReference type="EMBL" id="SDL71917.1"/>
    </source>
</evidence>
<dbReference type="InterPro" id="IPR029063">
    <property type="entry name" value="SAM-dependent_MTases_sf"/>
</dbReference>
<dbReference type="InterPro" id="IPR049560">
    <property type="entry name" value="MeTrfase_RsmB-F_NOP2_cat"/>
</dbReference>
<dbReference type="Pfam" id="PF01189">
    <property type="entry name" value="Methyltr_RsmB-F"/>
    <property type="match status" value="1"/>
</dbReference>
<dbReference type="InterPro" id="IPR035926">
    <property type="entry name" value="NusB-like_sf"/>
</dbReference>
<dbReference type="PANTHER" id="PTHR22807">
    <property type="entry name" value="NOP2 YEAST -RELATED NOL1/NOP2/FMU SUN DOMAIN-CONTAINING"/>
    <property type="match status" value="1"/>
</dbReference>